<protein>
    <submittedName>
        <fullName evidence="3">Uncharacterized protein</fullName>
    </submittedName>
</protein>
<dbReference type="AlphaFoldDB" id="A0A6M8SQA5"/>
<keyword evidence="2" id="KW-0472">Membrane</keyword>
<organism evidence="3 4">
    <name type="scientific">Deefgea piscis</name>
    <dbReference type="NCBI Taxonomy" id="2739061"/>
    <lineage>
        <taxon>Bacteria</taxon>
        <taxon>Pseudomonadati</taxon>
        <taxon>Pseudomonadota</taxon>
        <taxon>Betaproteobacteria</taxon>
        <taxon>Neisseriales</taxon>
        <taxon>Chitinibacteraceae</taxon>
        <taxon>Deefgea</taxon>
    </lineage>
</organism>
<gene>
    <name evidence="3" type="ORF">HQN60_01230</name>
</gene>
<evidence type="ECO:0000256" key="2">
    <source>
        <dbReference type="SAM" id="Phobius"/>
    </source>
</evidence>
<feature type="coiled-coil region" evidence="1">
    <location>
        <begin position="67"/>
        <end position="129"/>
    </location>
</feature>
<keyword evidence="2" id="KW-1133">Transmembrane helix</keyword>
<dbReference type="KEGG" id="dee:HQN60_01230"/>
<dbReference type="Proteomes" id="UP000504844">
    <property type="component" value="Chromosome"/>
</dbReference>
<keyword evidence="1" id="KW-0175">Coiled coil</keyword>
<evidence type="ECO:0000256" key="1">
    <source>
        <dbReference type="SAM" id="Coils"/>
    </source>
</evidence>
<name>A0A6M8SQA5_9NEIS</name>
<feature type="transmembrane region" description="Helical" evidence="2">
    <location>
        <begin position="37"/>
        <end position="59"/>
    </location>
</feature>
<accession>A0A6M8SQA5</accession>
<dbReference type="RefSeq" id="WP_173531976.1">
    <property type="nucleotide sequence ID" value="NZ_CP054143.1"/>
</dbReference>
<sequence length="342" mass="39584">MKNKSPYKNNLRRFKSVKVRNSKKFTDQRKSHWIDTFINRGSAIAQIGTLALACFGYFYTVIPVFQNQKLQEDNARLQIDIEKKESVLAELQFKKDDLSSKFDRQKSTLNQLALELKSSISNLKDAQIRKVDAMSQASLVKSQLNDELDNLDSARWKIVFSDLSLLLAFAELRAYQKLSAAMYEEKNGSQFIKNAKNALIDPASILKEVIEASAKNNKYIPLEYHKKIEEHLNENKEKLACPAPDFDVLATNYEAELLQVESIVKKEAEDEIERQRAVAKNEGKLLIVDKDDLSRVMKSIRLGKEFDIRNKYRKEIYNYRDTCSAIIRSYTEKLRSNFNFKD</sequence>
<dbReference type="EMBL" id="CP054143">
    <property type="protein sequence ID" value="QKJ65466.1"/>
    <property type="molecule type" value="Genomic_DNA"/>
</dbReference>
<proteinExistence type="predicted"/>
<keyword evidence="4" id="KW-1185">Reference proteome</keyword>
<reference evidence="3 4" key="1">
    <citation type="submission" date="2020-05" db="EMBL/GenBank/DDBJ databases">
        <title>Complete genome sequence of Deefgea sp. D17.</title>
        <authorList>
            <person name="Bae J.-W."/>
            <person name="Han J.E."/>
        </authorList>
    </citation>
    <scope>NUCLEOTIDE SEQUENCE [LARGE SCALE GENOMIC DNA]</scope>
    <source>
        <strain evidence="3 4">D17</strain>
    </source>
</reference>
<evidence type="ECO:0000313" key="3">
    <source>
        <dbReference type="EMBL" id="QKJ65466.1"/>
    </source>
</evidence>
<keyword evidence="2" id="KW-0812">Transmembrane</keyword>
<evidence type="ECO:0000313" key="4">
    <source>
        <dbReference type="Proteomes" id="UP000504844"/>
    </source>
</evidence>